<dbReference type="Proteomes" id="UP001557470">
    <property type="component" value="Unassembled WGS sequence"/>
</dbReference>
<accession>A0ABD0WKZ5</accession>
<evidence type="ECO:0000313" key="1">
    <source>
        <dbReference type="EMBL" id="KAL0970658.1"/>
    </source>
</evidence>
<protein>
    <submittedName>
        <fullName evidence="1">Uncharacterized protein</fullName>
    </submittedName>
</protein>
<organism evidence="1 2">
    <name type="scientific">Umbra pygmaea</name>
    <name type="common">Eastern mudminnow</name>
    <dbReference type="NCBI Taxonomy" id="75934"/>
    <lineage>
        <taxon>Eukaryota</taxon>
        <taxon>Metazoa</taxon>
        <taxon>Chordata</taxon>
        <taxon>Craniata</taxon>
        <taxon>Vertebrata</taxon>
        <taxon>Euteleostomi</taxon>
        <taxon>Actinopterygii</taxon>
        <taxon>Neopterygii</taxon>
        <taxon>Teleostei</taxon>
        <taxon>Protacanthopterygii</taxon>
        <taxon>Esociformes</taxon>
        <taxon>Umbridae</taxon>
        <taxon>Umbra</taxon>
    </lineage>
</organism>
<comment type="caution">
    <text evidence="1">The sequence shown here is derived from an EMBL/GenBank/DDBJ whole genome shotgun (WGS) entry which is preliminary data.</text>
</comment>
<keyword evidence="2" id="KW-1185">Reference proteome</keyword>
<dbReference type="AlphaFoldDB" id="A0ABD0WKZ5"/>
<name>A0ABD0WKZ5_UMBPY</name>
<sequence length="75" mass="8238">MIGLIFVPGTPPLALMSKWAGVDILVVSGSAQDKLDPIKEDSDDSEMAEQKENQILVNQASNVDYNEGFIQCRKE</sequence>
<dbReference type="EMBL" id="JAGEUA010000007">
    <property type="protein sequence ID" value="KAL0970658.1"/>
    <property type="molecule type" value="Genomic_DNA"/>
</dbReference>
<gene>
    <name evidence="1" type="ORF">UPYG_G00245220</name>
</gene>
<reference evidence="1 2" key="1">
    <citation type="submission" date="2024-06" db="EMBL/GenBank/DDBJ databases">
        <authorList>
            <person name="Pan Q."/>
            <person name="Wen M."/>
            <person name="Jouanno E."/>
            <person name="Zahm M."/>
            <person name="Klopp C."/>
            <person name="Cabau C."/>
            <person name="Louis A."/>
            <person name="Berthelot C."/>
            <person name="Parey E."/>
            <person name="Roest Crollius H."/>
            <person name="Montfort J."/>
            <person name="Robinson-Rechavi M."/>
            <person name="Bouchez O."/>
            <person name="Lampietro C."/>
            <person name="Lopez Roques C."/>
            <person name="Donnadieu C."/>
            <person name="Postlethwait J."/>
            <person name="Bobe J."/>
            <person name="Verreycken H."/>
            <person name="Guiguen Y."/>
        </authorList>
    </citation>
    <scope>NUCLEOTIDE SEQUENCE [LARGE SCALE GENOMIC DNA]</scope>
    <source>
        <strain evidence="1">Up_M1</strain>
        <tissue evidence="1">Testis</tissue>
    </source>
</reference>
<evidence type="ECO:0000313" key="2">
    <source>
        <dbReference type="Proteomes" id="UP001557470"/>
    </source>
</evidence>
<proteinExistence type="predicted"/>